<dbReference type="PROSITE" id="PS51257">
    <property type="entry name" value="PROKAR_LIPOPROTEIN"/>
    <property type="match status" value="1"/>
</dbReference>
<feature type="compositionally biased region" description="Low complexity" evidence="1">
    <location>
        <begin position="316"/>
        <end position="359"/>
    </location>
</feature>
<dbReference type="KEGG" id="mpf:MPUT_0480"/>
<feature type="region of interest" description="Disordered" evidence="1">
    <location>
        <begin position="309"/>
        <end position="370"/>
    </location>
</feature>
<organism evidence="2 3">
    <name type="scientific">Mycoplasma putrefaciens (strain ATCC 15718 / NCTC 10155 / C30 KS-1 / KS-1)</name>
    <dbReference type="NCBI Taxonomy" id="743965"/>
    <lineage>
        <taxon>Bacteria</taxon>
        <taxon>Bacillati</taxon>
        <taxon>Mycoplasmatota</taxon>
        <taxon>Mollicutes</taxon>
        <taxon>Mycoplasmataceae</taxon>
        <taxon>Mycoplasma</taxon>
    </lineage>
</organism>
<accession>A0A7U3ZST3</accession>
<proteinExistence type="predicted"/>
<dbReference type="Proteomes" id="UP000008907">
    <property type="component" value="Chromosome"/>
</dbReference>
<evidence type="ECO:0000313" key="3">
    <source>
        <dbReference type="Proteomes" id="UP000008907"/>
    </source>
</evidence>
<protein>
    <submittedName>
        <fullName evidence="2">Lipoprotein</fullName>
    </submittedName>
</protein>
<name>A0A7U3ZST3_MYCPK</name>
<feature type="compositionally biased region" description="Basic and acidic residues" evidence="1">
    <location>
        <begin position="360"/>
        <end position="370"/>
    </location>
</feature>
<dbReference type="RefSeq" id="WP_014035206.1">
    <property type="nucleotide sequence ID" value="NC_015946.1"/>
</dbReference>
<evidence type="ECO:0000313" key="2">
    <source>
        <dbReference type="EMBL" id="AEM68851.1"/>
    </source>
</evidence>
<reference evidence="2 3" key="1">
    <citation type="journal article" date="2011" name="J. Bacteriol.">
        <title>Genome Sequence of Mycoplasma putrefaciens Type Strain KS1.</title>
        <authorList>
            <person name="Calcutt M.J."/>
            <person name="Foecking M.F."/>
        </authorList>
    </citation>
    <scope>NUCLEOTIDE SEQUENCE [LARGE SCALE GENOMIC DNA]</scope>
    <source>
        <strain evidence="3">ATCC 15718 / NCTC 10155 / C30 KS-1 / KS-1</strain>
    </source>
</reference>
<evidence type="ECO:0000256" key="1">
    <source>
        <dbReference type="SAM" id="MobiDB-lite"/>
    </source>
</evidence>
<sequence>MKKMLSLLTTITVIGATSSFVLSCQSSKQEYKMFEQYLNESKNKTLILYLGAKNNNSSISFEEGLKEITGAQNFSEAINKVNTTQTSDSNSFISQFKSRLSWNVTTNPTNNLIEVNVKKEKLYSKQESKYNEYWIRTDKKGQRNDNKRVLYQNMQNEVLLKGISYNRIQDQWESGITKKIIDDWLMPNLAKQFYGYGNDQKITLERITTVTEKVNNIANKVKELKGPIFMVLRDGMFYGAMNGFETFANYSKKESEKTIDSNTDKKLSKQIRDKVFAADLINHLVKTITQYNSTELYNRSETDLAVFSPNWHHSENGQNDSKNNNSANNNTNSGANNNNNNNGTNNNTNTNSGSENNNGKTEENKKEEKK</sequence>
<dbReference type="AlphaFoldDB" id="A0A7U3ZST3"/>
<gene>
    <name evidence="2" type="ordered locus">MPUT_0480</name>
</gene>
<dbReference type="EMBL" id="CP003021">
    <property type="protein sequence ID" value="AEM68851.1"/>
    <property type="molecule type" value="Genomic_DNA"/>
</dbReference>
<keyword evidence="2" id="KW-0449">Lipoprotein</keyword>